<keyword evidence="2 5" id="KW-0436">Ligase</keyword>
<feature type="domain" description="AMP-dependent synthetase/ligase" evidence="3">
    <location>
        <begin position="117"/>
        <end position="299"/>
    </location>
</feature>
<dbReference type="InterPro" id="IPR020845">
    <property type="entry name" value="AMP-binding_CS"/>
</dbReference>
<reference evidence="5" key="1">
    <citation type="submission" date="2020-10" db="EMBL/GenBank/DDBJ databases">
        <authorList>
            <person name="Castelo-Branco R."/>
            <person name="Eusebio N."/>
            <person name="Adriana R."/>
            <person name="Vieira A."/>
            <person name="Brugerolle De Fraissinette N."/>
            <person name="Rezende De Castro R."/>
            <person name="Schneider M.P."/>
            <person name="Vasconcelos V."/>
            <person name="Leao P.N."/>
        </authorList>
    </citation>
    <scope>NUCLEOTIDE SEQUENCE</scope>
    <source>
        <strain evidence="5">LEGE 11467</strain>
    </source>
</reference>
<dbReference type="InterPro" id="IPR025110">
    <property type="entry name" value="AMP-bd_C"/>
</dbReference>
<dbReference type="Proteomes" id="UP000621799">
    <property type="component" value="Unassembled WGS sequence"/>
</dbReference>
<dbReference type="EMBL" id="JADEXN010000423">
    <property type="protein sequence ID" value="MBE9042738.1"/>
    <property type="molecule type" value="Genomic_DNA"/>
</dbReference>
<evidence type="ECO:0000256" key="2">
    <source>
        <dbReference type="ARBA" id="ARBA00022598"/>
    </source>
</evidence>
<protein>
    <submittedName>
        <fullName evidence="5">2-succinylbenzoate--CoA ligase</fullName>
    </submittedName>
</protein>
<dbReference type="Pfam" id="PF00501">
    <property type="entry name" value="AMP-binding"/>
    <property type="match status" value="1"/>
</dbReference>
<dbReference type="GO" id="GO:0031956">
    <property type="term" value="F:medium-chain fatty acid-CoA ligase activity"/>
    <property type="evidence" value="ECO:0007669"/>
    <property type="project" value="TreeGrafter"/>
</dbReference>
<name>A0A928W0P2_9CYAN</name>
<comment type="caution">
    <text evidence="5">The sequence shown here is derived from an EMBL/GenBank/DDBJ whole genome shotgun (WGS) entry which is preliminary data.</text>
</comment>
<keyword evidence="6" id="KW-1185">Reference proteome</keyword>
<comment type="similarity">
    <text evidence="1">Belongs to the ATP-dependent AMP-binding enzyme family.</text>
</comment>
<organism evidence="5 6">
    <name type="scientific">Zarconia navalis LEGE 11467</name>
    <dbReference type="NCBI Taxonomy" id="1828826"/>
    <lineage>
        <taxon>Bacteria</taxon>
        <taxon>Bacillati</taxon>
        <taxon>Cyanobacteriota</taxon>
        <taxon>Cyanophyceae</taxon>
        <taxon>Oscillatoriophycideae</taxon>
        <taxon>Oscillatoriales</taxon>
        <taxon>Oscillatoriales incertae sedis</taxon>
        <taxon>Zarconia</taxon>
        <taxon>Zarconia navalis</taxon>
    </lineage>
</organism>
<dbReference type="GO" id="GO:0006631">
    <property type="term" value="P:fatty acid metabolic process"/>
    <property type="evidence" value="ECO:0007669"/>
    <property type="project" value="TreeGrafter"/>
</dbReference>
<dbReference type="Gene3D" id="3.40.50.12780">
    <property type="entry name" value="N-terminal domain of ligase-like"/>
    <property type="match status" value="1"/>
</dbReference>
<evidence type="ECO:0000256" key="1">
    <source>
        <dbReference type="ARBA" id="ARBA00006432"/>
    </source>
</evidence>
<gene>
    <name evidence="5" type="ORF">IQ235_18420</name>
</gene>
<dbReference type="SUPFAM" id="SSF56801">
    <property type="entry name" value="Acetyl-CoA synthetase-like"/>
    <property type="match status" value="1"/>
</dbReference>
<evidence type="ECO:0000313" key="5">
    <source>
        <dbReference type="EMBL" id="MBE9042738.1"/>
    </source>
</evidence>
<dbReference type="Gene3D" id="3.30.300.30">
    <property type="match status" value="1"/>
</dbReference>
<dbReference type="InterPro" id="IPR045851">
    <property type="entry name" value="AMP-bd_C_sf"/>
</dbReference>
<proteinExistence type="inferred from homology"/>
<evidence type="ECO:0000259" key="4">
    <source>
        <dbReference type="Pfam" id="PF13193"/>
    </source>
</evidence>
<feature type="domain" description="AMP-binding enzyme C-terminal" evidence="4">
    <location>
        <begin position="377"/>
        <end position="451"/>
    </location>
</feature>
<accession>A0A928W0P2</accession>
<dbReference type="Pfam" id="PF13193">
    <property type="entry name" value="AMP-binding_C"/>
    <property type="match status" value="1"/>
</dbReference>
<sequence length="471" mass="53278">MISPLTVLQQRWHENWLVGMQPDRFQAIFYNRLQELNRLKDNYQSKILLCESNPEVFLASFMAACTLGYPIFLGDSNWKEAEWKEAIELIQPNLVWNVGVDLNLELLETISILDLPSISPSLTRIMIPTGGTSGKIRFAVHTWETLMASVRGFQEYFQVDRVNSCCLLPLYHVSGLMQFMRSFTTGGKLWILPKSKLESIEKMTEPNLKIDRWFISLVPTQLQRILNDEKQTNWLQQFDVVLLGGAPAWERLLEKARVHKIRLAPTYGMTETASQVVTLKPDDFLKGNQSCGQVLPHAHLETDSFSSDITLSSLITIQSKSLCLGYYSSETRLDRLSNSETLKSDDIGFLDDRGYLYIIGRCSDKIITGGENVFPAEVEAAIRGTGLVADICAIGIPDDDWGEAVVAVCVPKTDRISEVDLSTAISDKLSRYKQPKYWHFVSSLPRNERGKINRSQVARIARSGVKFLSRC</sequence>
<dbReference type="PANTHER" id="PTHR43201:SF5">
    <property type="entry name" value="MEDIUM-CHAIN ACYL-COA LIGASE ACSF2, MITOCHONDRIAL"/>
    <property type="match status" value="1"/>
</dbReference>
<dbReference type="PANTHER" id="PTHR43201">
    <property type="entry name" value="ACYL-COA SYNTHETASE"/>
    <property type="match status" value="1"/>
</dbReference>
<dbReference type="InterPro" id="IPR000873">
    <property type="entry name" value="AMP-dep_synth/lig_dom"/>
</dbReference>
<evidence type="ECO:0000259" key="3">
    <source>
        <dbReference type="Pfam" id="PF00501"/>
    </source>
</evidence>
<dbReference type="AlphaFoldDB" id="A0A928W0P2"/>
<dbReference type="PROSITE" id="PS00455">
    <property type="entry name" value="AMP_BINDING"/>
    <property type="match status" value="1"/>
</dbReference>
<dbReference type="InterPro" id="IPR042099">
    <property type="entry name" value="ANL_N_sf"/>
</dbReference>
<evidence type="ECO:0000313" key="6">
    <source>
        <dbReference type="Proteomes" id="UP000621799"/>
    </source>
</evidence>